<dbReference type="PIRSF" id="PIRSF000164">
    <property type="entry name" value="DHO_oxidase"/>
    <property type="match status" value="1"/>
</dbReference>
<dbReference type="Gene3D" id="3.20.20.70">
    <property type="entry name" value="Aldolase class I"/>
    <property type="match status" value="1"/>
</dbReference>
<evidence type="ECO:0000256" key="3">
    <source>
        <dbReference type="ARBA" id="ARBA00008008"/>
    </source>
</evidence>
<comment type="function">
    <text evidence="9">Catalyzes the conversion of dihydroorotate to orotate.</text>
</comment>
<feature type="binding site" evidence="9">
    <location>
        <begin position="247"/>
        <end position="248"/>
    </location>
    <ligand>
        <name>FMN</name>
        <dbReference type="ChEBI" id="CHEBI:58210"/>
    </ligand>
</feature>
<evidence type="ECO:0000256" key="4">
    <source>
        <dbReference type="ARBA" id="ARBA00022490"/>
    </source>
</evidence>
<evidence type="ECO:0000259" key="10">
    <source>
        <dbReference type="Pfam" id="PF01180"/>
    </source>
</evidence>
<feature type="domain" description="Dihydroorotate dehydrogenase catalytic" evidence="10">
    <location>
        <begin position="8"/>
        <end position="287"/>
    </location>
</feature>
<reference evidence="11 12" key="1">
    <citation type="submission" date="2024-07" db="EMBL/GenBank/DDBJ databases">
        <title>Draft Genome Sequence of Ferrimicrobium acidiphilum Strain YE2023, Isolated from a Pulp of Bioleach Reactor.</title>
        <authorList>
            <person name="Elkina Y.A."/>
            <person name="Bulaeva A.G."/>
            <person name="Beletsky A.V."/>
            <person name="Mardanov A.V."/>
        </authorList>
    </citation>
    <scope>NUCLEOTIDE SEQUENCE [LARGE SCALE GENOMIC DNA]</scope>
    <source>
        <strain evidence="11 12">YE2023</strain>
    </source>
</reference>
<dbReference type="Pfam" id="PF01180">
    <property type="entry name" value="DHO_dh"/>
    <property type="match status" value="1"/>
</dbReference>
<dbReference type="RefSeq" id="WP_298384670.1">
    <property type="nucleotide sequence ID" value="NZ_JBFSHR010000005.1"/>
</dbReference>
<feature type="active site" description="Nucleophile" evidence="9">
    <location>
        <position position="134"/>
    </location>
</feature>
<feature type="binding site" evidence="9">
    <location>
        <begin position="72"/>
        <end position="76"/>
    </location>
    <ligand>
        <name>substrate</name>
    </ligand>
</feature>
<gene>
    <name evidence="9" type="primary">pyrD</name>
    <name evidence="11" type="ORF">AB6A68_02535</name>
</gene>
<comment type="pathway">
    <text evidence="2 9">Pyrimidine metabolism; UMP biosynthesis via de novo pathway.</text>
</comment>
<dbReference type="EMBL" id="JBFSHR010000005">
    <property type="protein sequence ID" value="MEX6428715.1"/>
    <property type="molecule type" value="Genomic_DNA"/>
</dbReference>
<dbReference type="InterPro" id="IPR012135">
    <property type="entry name" value="Dihydroorotate_DH_1_2"/>
</dbReference>
<dbReference type="InterPro" id="IPR024920">
    <property type="entry name" value="Dihydroorotate_DH_1"/>
</dbReference>
<keyword evidence="5 9" id="KW-0285">Flavoprotein</keyword>
<evidence type="ECO:0000313" key="12">
    <source>
        <dbReference type="Proteomes" id="UP001560267"/>
    </source>
</evidence>
<dbReference type="InterPro" id="IPR005720">
    <property type="entry name" value="Dihydroorotate_DH_cat"/>
</dbReference>
<dbReference type="PANTHER" id="PTHR48109:SF1">
    <property type="entry name" value="DIHYDROOROTATE DEHYDROGENASE (FUMARATE)"/>
    <property type="match status" value="1"/>
</dbReference>
<organism evidence="11 12">
    <name type="scientific">Ferrimicrobium acidiphilum</name>
    <dbReference type="NCBI Taxonomy" id="121039"/>
    <lineage>
        <taxon>Bacteria</taxon>
        <taxon>Bacillati</taxon>
        <taxon>Actinomycetota</taxon>
        <taxon>Acidimicrobiia</taxon>
        <taxon>Acidimicrobiales</taxon>
        <taxon>Acidimicrobiaceae</taxon>
        <taxon>Ferrimicrobium</taxon>
    </lineage>
</organism>
<dbReference type="PANTHER" id="PTHR48109">
    <property type="entry name" value="DIHYDROOROTATE DEHYDROGENASE (QUINONE), MITOCHONDRIAL-RELATED"/>
    <property type="match status" value="1"/>
</dbReference>
<feature type="binding site" evidence="9">
    <location>
        <position position="195"/>
    </location>
    <ligand>
        <name>FMN</name>
        <dbReference type="ChEBI" id="CHEBI:58210"/>
    </ligand>
</feature>
<protein>
    <recommendedName>
        <fullName evidence="9">Dihydroorotate dehydrogenase</fullName>
        <shortName evidence="9">DHOD</shortName>
        <shortName evidence="9">DHODase</shortName>
        <shortName evidence="9">DHOdehase</shortName>
        <ecNumber evidence="9">1.3.-.-</ecNumber>
    </recommendedName>
</protein>
<evidence type="ECO:0000256" key="5">
    <source>
        <dbReference type="ARBA" id="ARBA00022630"/>
    </source>
</evidence>
<feature type="binding site" evidence="9">
    <location>
        <position position="131"/>
    </location>
    <ligand>
        <name>substrate</name>
    </ligand>
</feature>
<comment type="cofactor">
    <cofactor evidence="9">
        <name>FMN</name>
        <dbReference type="ChEBI" id="CHEBI:58210"/>
    </cofactor>
    <text evidence="9">Binds 1 FMN per subunit.</text>
</comment>
<keyword evidence="8 9" id="KW-0560">Oxidoreductase</keyword>
<evidence type="ECO:0000256" key="2">
    <source>
        <dbReference type="ARBA" id="ARBA00004725"/>
    </source>
</evidence>
<evidence type="ECO:0000256" key="9">
    <source>
        <dbReference type="HAMAP-Rule" id="MF_00224"/>
    </source>
</evidence>
<dbReference type="HAMAP" id="MF_00224">
    <property type="entry name" value="DHO_dh_type1"/>
    <property type="match status" value="1"/>
</dbReference>
<comment type="subcellular location">
    <subcellularLocation>
        <location evidence="1 9">Cytoplasm</location>
    </subcellularLocation>
</comment>
<evidence type="ECO:0000256" key="6">
    <source>
        <dbReference type="ARBA" id="ARBA00022643"/>
    </source>
</evidence>
<comment type="similarity">
    <text evidence="3 9">Belongs to the dihydroorotate dehydrogenase family. Type 1 subfamily.</text>
</comment>
<dbReference type="InterPro" id="IPR013785">
    <property type="entry name" value="Aldolase_TIM"/>
</dbReference>
<dbReference type="Proteomes" id="UP001560267">
    <property type="component" value="Unassembled WGS sequence"/>
</dbReference>
<feature type="binding site" evidence="9">
    <location>
        <position position="48"/>
    </location>
    <ligand>
        <name>substrate</name>
    </ligand>
</feature>
<dbReference type="EC" id="1.3.-.-" evidence="9"/>
<comment type="caution">
    <text evidence="9">Lacks conserved residue(s) required for the propagation of feature annotation.</text>
</comment>
<accession>A0ABV3XZP0</accession>
<comment type="catalytic activity">
    <reaction evidence="9">
        <text>(S)-dihydroorotate + A = orotate + AH2</text>
        <dbReference type="Rhea" id="RHEA:18073"/>
        <dbReference type="ChEBI" id="CHEBI:13193"/>
        <dbReference type="ChEBI" id="CHEBI:17499"/>
        <dbReference type="ChEBI" id="CHEBI:30839"/>
        <dbReference type="ChEBI" id="CHEBI:30864"/>
    </reaction>
</comment>
<dbReference type="PROSITE" id="PS00912">
    <property type="entry name" value="DHODEHASE_2"/>
    <property type="match status" value="1"/>
</dbReference>
<evidence type="ECO:0000313" key="11">
    <source>
        <dbReference type="EMBL" id="MEX6428715.1"/>
    </source>
</evidence>
<comment type="caution">
    <text evidence="11">The sequence shown here is derived from an EMBL/GenBank/DDBJ whole genome shotgun (WGS) entry which is preliminary data.</text>
</comment>
<keyword evidence="7 9" id="KW-0665">Pyrimidine biosynthesis</keyword>
<dbReference type="InterPro" id="IPR050074">
    <property type="entry name" value="DHO_dehydrogenase"/>
</dbReference>
<evidence type="ECO:0000256" key="7">
    <source>
        <dbReference type="ARBA" id="ARBA00022975"/>
    </source>
</evidence>
<keyword evidence="12" id="KW-1185">Reference proteome</keyword>
<dbReference type="InterPro" id="IPR001295">
    <property type="entry name" value="Dihydroorotate_DH_CS"/>
</dbReference>
<feature type="binding site" evidence="9">
    <location>
        <begin position="196"/>
        <end position="197"/>
    </location>
    <ligand>
        <name>substrate</name>
    </ligand>
</feature>
<evidence type="ECO:0000256" key="8">
    <source>
        <dbReference type="ARBA" id="ARBA00023002"/>
    </source>
</evidence>
<feature type="binding site" evidence="9">
    <location>
        <begin position="48"/>
        <end position="49"/>
    </location>
    <ligand>
        <name>FMN</name>
        <dbReference type="ChEBI" id="CHEBI:58210"/>
    </ligand>
</feature>
<feature type="binding site" evidence="9">
    <location>
        <position position="131"/>
    </location>
    <ligand>
        <name>FMN</name>
        <dbReference type="ChEBI" id="CHEBI:58210"/>
    </ligand>
</feature>
<dbReference type="SUPFAM" id="SSF51395">
    <property type="entry name" value="FMN-linked oxidoreductases"/>
    <property type="match status" value="1"/>
</dbReference>
<proteinExistence type="inferred from homology"/>
<evidence type="ECO:0000256" key="1">
    <source>
        <dbReference type="ARBA" id="ARBA00004496"/>
    </source>
</evidence>
<feature type="binding site" evidence="9">
    <location>
        <position position="220"/>
    </location>
    <ligand>
        <name>FMN</name>
        <dbReference type="ChEBI" id="CHEBI:58210"/>
    </ligand>
</feature>
<keyword evidence="4 9" id="KW-0963">Cytoplasm</keyword>
<feature type="binding site" evidence="9">
    <location>
        <position position="169"/>
    </location>
    <ligand>
        <name>FMN</name>
        <dbReference type="ChEBI" id="CHEBI:58210"/>
    </ligand>
</feature>
<sequence>MTPAADLSVDLGRLGLANPIMTAAGCGGYGVELSSVVDLSALGAHIVKSLAIFAHEGNPAPRLAPLPGGMLNSVGLPGPGVRAWLSEHYPRLVASGAVFGVSIWGRTVDEYAQAASVLATGAPEVALLELNISCPNTEAGERLFAHDPAATAAIVAGCRRVNDSPLFVKLSPNTDRYLEVASAALEAGADGLVAINTVFGQWFFDGRPALGTRRGGGLSGSQIHAIALRIVGELRQRFPGIAIVGVGGIANVDGVLRMLLAGADAVQVGTANFVDPRRSQLIVEQLSGYLRSRGVGVLRDWIDRQSRLDRSVPDGG</sequence>
<keyword evidence="6 9" id="KW-0288">FMN</keyword>
<name>A0ABV3XZP0_9ACTN</name>
<feature type="binding site" evidence="9">
    <location>
        <begin position="269"/>
        <end position="270"/>
    </location>
    <ligand>
        <name>FMN</name>
        <dbReference type="ChEBI" id="CHEBI:58210"/>
    </ligand>
</feature>